<dbReference type="EMBL" id="BMMN01000007">
    <property type="protein sequence ID" value="GGO18362.1"/>
    <property type="molecule type" value="Genomic_DNA"/>
</dbReference>
<feature type="compositionally biased region" description="Polar residues" evidence="1">
    <location>
        <begin position="28"/>
        <end position="42"/>
    </location>
</feature>
<proteinExistence type="predicted"/>
<comment type="caution">
    <text evidence="2">The sequence shown here is derived from an EMBL/GenBank/DDBJ whole genome shotgun (WGS) entry which is preliminary data.</text>
</comment>
<gene>
    <name evidence="2" type="ORF">GCM10011574_42980</name>
</gene>
<evidence type="ECO:0000256" key="1">
    <source>
        <dbReference type="SAM" id="MobiDB-lite"/>
    </source>
</evidence>
<protein>
    <submittedName>
        <fullName evidence="2">Uncharacterized protein</fullName>
    </submittedName>
</protein>
<organism evidence="2 3">
    <name type="scientific">Microbispora bryophytorum</name>
    <dbReference type="NCBI Taxonomy" id="1460882"/>
    <lineage>
        <taxon>Bacteria</taxon>
        <taxon>Bacillati</taxon>
        <taxon>Actinomycetota</taxon>
        <taxon>Actinomycetes</taxon>
        <taxon>Streptosporangiales</taxon>
        <taxon>Streptosporangiaceae</taxon>
        <taxon>Microbispora</taxon>
    </lineage>
</organism>
<sequence>MSQTAAVSRYRTAHSGGRGIGWAGESRNVPTATEDVSPSSTIAPRDPANTDSDGMLAASPRRLREIR</sequence>
<reference evidence="2" key="2">
    <citation type="submission" date="2020-09" db="EMBL/GenBank/DDBJ databases">
        <authorList>
            <person name="Sun Q."/>
            <person name="Zhou Y."/>
        </authorList>
    </citation>
    <scope>NUCLEOTIDE SEQUENCE</scope>
    <source>
        <strain evidence="2">CGMCC 4.7138</strain>
    </source>
</reference>
<accession>A0A8H9H4T4</accession>
<dbReference type="Proteomes" id="UP000653480">
    <property type="component" value="Unassembled WGS sequence"/>
</dbReference>
<evidence type="ECO:0000313" key="3">
    <source>
        <dbReference type="Proteomes" id="UP000653480"/>
    </source>
</evidence>
<name>A0A8H9H4T4_9ACTN</name>
<dbReference type="AlphaFoldDB" id="A0A8H9H4T4"/>
<keyword evidence="3" id="KW-1185">Reference proteome</keyword>
<evidence type="ECO:0000313" key="2">
    <source>
        <dbReference type="EMBL" id="GGO18362.1"/>
    </source>
</evidence>
<feature type="region of interest" description="Disordered" evidence="1">
    <location>
        <begin position="1"/>
        <end position="67"/>
    </location>
</feature>
<reference evidence="2" key="1">
    <citation type="journal article" date="2014" name="Int. J. Syst. Evol. Microbiol.">
        <title>Complete genome sequence of Corynebacterium casei LMG S-19264T (=DSM 44701T), isolated from a smear-ripened cheese.</title>
        <authorList>
            <consortium name="US DOE Joint Genome Institute (JGI-PGF)"/>
            <person name="Walter F."/>
            <person name="Albersmeier A."/>
            <person name="Kalinowski J."/>
            <person name="Ruckert C."/>
        </authorList>
    </citation>
    <scope>NUCLEOTIDE SEQUENCE</scope>
    <source>
        <strain evidence="2">CGMCC 4.7138</strain>
    </source>
</reference>